<name>A0ABV1P3D7_9ACTN</name>
<sequence>MVTPPPVAPEHQSAQSAPTAERAIAGVIGTAAGVAGVIAVFETTNELGTAALFIVAGAFLICATFGVVPTRVRVGNNEVNVGRAALHTLEQIVSESDLPTQERVIEALETNLARDGIERTPDDAVAAMLDRFVRYSGSDAARAFHDEMVARGWTPSTPKKSTYIRWNFAGAADQVSLFQNSGQIVIASSKLGKLVSSMPGATPRAKEELVFSYSDGIQHALDVAEVLRRFADR</sequence>
<keyword evidence="1" id="KW-0472">Membrane</keyword>
<protein>
    <submittedName>
        <fullName evidence="2">Uncharacterized protein</fullName>
    </submittedName>
</protein>
<dbReference type="RefSeq" id="WP_349805564.1">
    <property type="nucleotide sequence ID" value="NZ_JBEGDP010000033.1"/>
</dbReference>
<organism evidence="2 3">
    <name type="scientific">Nocardioides kribbensis</name>
    <dbReference type="NCBI Taxonomy" id="305517"/>
    <lineage>
        <taxon>Bacteria</taxon>
        <taxon>Bacillati</taxon>
        <taxon>Actinomycetota</taxon>
        <taxon>Actinomycetes</taxon>
        <taxon>Propionibacteriales</taxon>
        <taxon>Nocardioidaceae</taxon>
        <taxon>Nocardioides</taxon>
    </lineage>
</organism>
<comment type="caution">
    <text evidence="2">The sequence shown here is derived from an EMBL/GenBank/DDBJ whole genome shotgun (WGS) entry which is preliminary data.</text>
</comment>
<feature type="transmembrane region" description="Helical" evidence="1">
    <location>
        <begin position="23"/>
        <end position="41"/>
    </location>
</feature>
<evidence type="ECO:0000313" key="3">
    <source>
        <dbReference type="Proteomes" id="UP001482520"/>
    </source>
</evidence>
<keyword evidence="1" id="KW-0812">Transmembrane</keyword>
<reference evidence="2 3" key="1">
    <citation type="submission" date="2024-02" db="EMBL/GenBank/DDBJ databases">
        <title>Full genome sequence of Nocardioides kribbensis.</title>
        <authorList>
            <person name="Poletto B.L."/>
            <person name="Silva G."/>
            <person name="Galante D."/>
            <person name="Campos K.R."/>
            <person name="Santos M.B.N."/>
            <person name="Sacchi C.T."/>
        </authorList>
    </citation>
    <scope>NUCLEOTIDE SEQUENCE [LARGE SCALE GENOMIC DNA]</scope>
    <source>
        <strain evidence="2 3">O4R</strain>
    </source>
</reference>
<evidence type="ECO:0000313" key="2">
    <source>
        <dbReference type="EMBL" id="MEQ7849270.1"/>
    </source>
</evidence>
<dbReference type="EMBL" id="JBEGDP010000033">
    <property type="protein sequence ID" value="MEQ7849270.1"/>
    <property type="molecule type" value="Genomic_DNA"/>
</dbReference>
<gene>
    <name evidence="2" type="ORF">V6R90_18490</name>
</gene>
<accession>A0ABV1P3D7</accession>
<keyword evidence="1" id="KW-1133">Transmembrane helix</keyword>
<feature type="transmembrane region" description="Helical" evidence="1">
    <location>
        <begin position="47"/>
        <end position="68"/>
    </location>
</feature>
<dbReference type="Proteomes" id="UP001482520">
    <property type="component" value="Unassembled WGS sequence"/>
</dbReference>
<keyword evidence="3" id="KW-1185">Reference proteome</keyword>
<proteinExistence type="predicted"/>
<evidence type="ECO:0000256" key="1">
    <source>
        <dbReference type="SAM" id="Phobius"/>
    </source>
</evidence>